<organism evidence="1 2">
    <name type="scientific">Candidatus Magnetoglobus multicellularis str. Araruama</name>
    <dbReference type="NCBI Taxonomy" id="890399"/>
    <lineage>
        <taxon>Bacteria</taxon>
        <taxon>Pseudomonadati</taxon>
        <taxon>Thermodesulfobacteriota</taxon>
        <taxon>Desulfobacteria</taxon>
        <taxon>Desulfobacterales</taxon>
        <taxon>Desulfobacteraceae</taxon>
        <taxon>Candidatus Magnetoglobus</taxon>
    </lineage>
</organism>
<comment type="caution">
    <text evidence="1">The sequence shown here is derived from an EMBL/GenBank/DDBJ whole genome shotgun (WGS) entry which is preliminary data.</text>
</comment>
<proteinExistence type="predicted"/>
<reference evidence="2" key="1">
    <citation type="submission" date="2012-11" db="EMBL/GenBank/DDBJ databases">
        <authorList>
            <person name="Lucero-Rivera Y.E."/>
            <person name="Tovar-Ramirez D."/>
        </authorList>
    </citation>
    <scope>NUCLEOTIDE SEQUENCE [LARGE SCALE GENOMIC DNA]</scope>
    <source>
        <strain evidence="2">Araruama</strain>
    </source>
</reference>
<sequence>MARVEIPANGITESATISIEQLENTIDSNAAMGIKYIYAVHATHVESGRSLNYDQINQIAITLSFDLSLIRPGDLENSQYHVYRADTLEKMNSHQTERISNIRQSDYLGDGKMGSVTVWVDRLSFFAIGKPPDIAVQQFEESQLIDEGGGDCFIGVLR</sequence>
<dbReference type="Proteomes" id="UP000189670">
    <property type="component" value="Unassembled WGS sequence"/>
</dbReference>
<dbReference type="EMBL" id="ATBP01000221">
    <property type="protein sequence ID" value="ETR71789.1"/>
    <property type="molecule type" value="Genomic_DNA"/>
</dbReference>
<protein>
    <submittedName>
        <fullName evidence="1">Uncharacterized protein</fullName>
    </submittedName>
</protein>
<gene>
    <name evidence="1" type="ORF">OMM_02216</name>
</gene>
<accession>A0A1V1PA36</accession>
<evidence type="ECO:0000313" key="2">
    <source>
        <dbReference type="Proteomes" id="UP000189670"/>
    </source>
</evidence>
<evidence type="ECO:0000313" key="1">
    <source>
        <dbReference type="EMBL" id="ETR71789.1"/>
    </source>
</evidence>
<dbReference type="AlphaFoldDB" id="A0A1V1PA36"/>
<name>A0A1V1PA36_9BACT</name>